<organism evidence="3 4">
    <name type="scientific">Reinekea marinisedimentorum</name>
    <dbReference type="NCBI Taxonomy" id="230495"/>
    <lineage>
        <taxon>Bacteria</taxon>
        <taxon>Pseudomonadati</taxon>
        <taxon>Pseudomonadota</taxon>
        <taxon>Gammaproteobacteria</taxon>
        <taxon>Oceanospirillales</taxon>
        <taxon>Saccharospirillaceae</taxon>
        <taxon>Reinekea</taxon>
    </lineage>
</organism>
<keyword evidence="1" id="KW-0812">Transmembrane</keyword>
<reference evidence="3 4" key="1">
    <citation type="submission" date="2019-03" db="EMBL/GenBank/DDBJ databases">
        <title>Genomic Encyclopedia of Archaeal and Bacterial Type Strains, Phase II (KMG-II): from individual species to whole genera.</title>
        <authorList>
            <person name="Goeker M."/>
        </authorList>
    </citation>
    <scope>NUCLEOTIDE SEQUENCE [LARGE SCALE GENOMIC DNA]</scope>
    <source>
        <strain evidence="3 4">DSM 15388</strain>
    </source>
</reference>
<dbReference type="InterPro" id="IPR036680">
    <property type="entry name" value="SPOR-like_sf"/>
</dbReference>
<name>A0A4R3IEI6_9GAMM</name>
<dbReference type="GO" id="GO:0032153">
    <property type="term" value="C:cell division site"/>
    <property type="evidence" value="ECO:0007669"/>
    <property type="project" value="TreeGrafter"/>
</dbReference>
<evidence type="ECO:0000313" key="3">
    <source>
        <dbReference type="EMBL" id="TCS43201.1"/>
    </source>
</evidence>
<dbReference type="InterPro" id="IPR007730">
    <property type="entry name" value="SPOR-like_dom"/>
</dbReference>
<sequence>MARDFANKPRPEPKRSRVPRWVWVFTFVVATGFVGFLYFLSHVPEETGGAEAVREQLTAALENTEKPAPKATTETPKHETLQDLKDKAETMKKAFEFYELLENEEVSIDLPSDANREVTPGSAASREATVTEEPTSWIIQVASFRSVADADRARAELILNGLPSAEIQSVEVAGKGTYHRVVVGPFEHRPSLNKAQDILADLNYQPLVKKL</sequence>
<dbReference type="AlphaFoldDB" id="A0A4R3IEI6"/>
<evidence type="ECO:0000256" key="1">
    <source>
        <dbReference type="SAM" id="Phobius"/>
    </source>
</evidence>
<feature type="domain" description="SPOR" evidence="2">
    <location>
        <begin position="131"/>
        <end position="211"/>
    </location>
</feature>
<dbReference type="PANTHER" id="PTHR38687:SF1">
    <property type="entry name" value="CELL DIVISION PROTEIN DEDD"/>
    <property type="match status" value="1"/>
</dbReference>
<accession>A0A4R3IEI6</accession>
<dbReference type="EMBL" id="SLZR01000002">
    <property type="protein sequence ID" value="TCS43201.1"/>
    <property type="molecule type" value="Genomic_DNA"/>
</dbReference>
<dbReference type="GO" id="GO:0032506">
    <property type="term" value="P:cytokinetic process"/>
    <property type="evidence" value="ECO:0007669"/>
    <property type="project" value="TreeGrafter"/>
</dbReference>
<dbReference type="PANTHER" id="PTHR38687">
    <property type="entry name" value="CELL DIVISION PROTEIN DEDD-RELATED"/>
    <property type="match status" value="1"/>
</dbReference>
<keyword evidence="1" id="KW-0472">Membrane</keyword>
<dbReference type="InterPro" id="IPR052521">
    <property type="entry name" value="Cell_div_SPOR-domain"/>
</dbReference>
<dbReference type="SUPFAM" id="SSF110997">
    <property type="entry name" value="Sporulation related repeat"/>
    <property type="match status" value="1"/>
</dbReference>
<dbReference type="RefSeq" id="WP_132699902.1">
    <property type="nucleotide sequence ID" value="NZ_SLZR01000002.1"/>
</dbReference>
<protein>
    <submittedName>
        <fullName evidence="3">Sporulation related protein</fullName>
    </submittedName>
</protein>
<dbReference type="PROSITE" id="PS51724">
    <property type="entry name" value="SPOR"/>
    <property type="match status" value="1"/>
</dbReference>
<dbReference type="Pfam" id="PF05036">
    <property type="entry name" value="SPOR"/>
    <property type="match status" value="1"/>
</dbReference>
<dbReference type="Proteomes" id="UP000295793">
    <property type="component" value="Unassembled WGS sequence"/>
</dbReference>
<comment type="caution">
    <text evidence="3">The sequence shown here is derived from an EMBL/GenBank/DDBJ whole genome shotgun (WGS) entry which is preliminary data.</text>
</comment>
<dbReference type="Gene3D" id="3.30.70.1070">
    <property type="entry name" value="Sporulation related repeat"/>
    <property type="match status" value="1"/>
</dbReference>
<evidence type="ECO:0000313" key="4">
    <source>
        <dbReference type="Proteomes" id="UP000295793"/>
    </source>
</evidence>
<evidence type="ECO:0000259" key="2">
    <source>
        <dbReference type="PROSITE" id="PS51724"/>
    </source>
</evidence>
<proteinExistence type="predicted"/>
<dbReference type="GO" id="GO:0042834">
    <property type="term" value="F:peptidoglycan binding"/>
    <property type="evidence" value="ECO:0007669"/>
    <property type="project" value="InterPro"/>
</dbReference>
<feature type="transmembrane region" description="Helical" evidence="1">
    <location>
        <begin position="21"/>
        <end position="40"/>
    </location>
</feature>
<gene>
    <name evidence="3" type="ORF">BCF53_102227</name>
</gene>
<keyword evidence="1" id="KW-1133">Transmembrane helix</keyword>
<dbReference type="OrthoDB" id="8558195at2"/>
<keyword evidence="4" id="KW-1185">Reference proteome</keyword>
<dbReference type="GO" id="GO:0030428">
    <property type="term" value="C:cell septum"/>
    <property type="evidence" value="ECO:0007669"/>
    <property type="project" value="TreeGrafter"/>
</dbReference>